<comment type="caution">
    <text evidence="1">The sequence shown here is derived from an EMBL/GenBank/DDBJ whole genome shotgun (WGS) entry which is preliminary data.</text>
</comment>
<proteinExistence type="predicted"/>
<gene>
    <name evidence="1" type="ORF">ACOLOM_LOCUS2417</name>
</gene>
<dbReference type="Proteomes" id="UP000789525">
    <property type="component" value="Unassembled WGS sequence"/>
</dbReference>
<organism evidence="1 2">
    <name type="scientific">Acaulospora colombiana</name>
    <dbReference type="NCBI Taxonomy" id="27376"/>
    <lineage>
        <taxon>Eukaryota</taxon>
        <taxon>Fungi</taxon>
        <taxon>Fungi incertae sedis</taxon>
        <taxon>Mucoromycota</taxon>
        <taxon>Glomeromycotina</taxon>
        <taxon>Glomeromycetes</taxon>
        <taxon>Diversisporales</taxon>
        <taxon>Acaulosporaceae</taxon>
        <taxon>Acaulospora</taxon>
    </lineage>
</organism>
<evidence type="ECO:0000313" key="2">
    <source>
        <dbReference type="Proteomes" id="UP000789525"/>
    </source>
</evidence>
<reference evidence="1" key="1">
    <citation type="submission" date="2021-06" db="EMBL/GenBank/DDBJ databases">
        <authorList>
            <person name="Kallberg Y."/>
            <person name="Tangrot J."/>
            <person name="Rosling A."/>
        </authorList>
    </citation>
    <scope>NUCLEOTIDE SEQUENCE</scope>
    <source>
        <strain evidence="1">CL356</strain>
    </source>
</reference>
<accession>A0ACA9KU54</accession>
<evidence type="ECO:0000313" key="1">
    <source>
        <dbReference type="EMBL" id="CAG8491963.1"/>
    </source>
</evidence>
<sequence length="353" mass="40020">MSLYWSANSNFWKRLAILRTNSSTCKHLGISFISLRRRISSLDTAQEIEKAKRWLKKFTRDSIPRDSLNISFARSSGPGGQNVNKVNTKVDLRFNLDQAFWIPEYARKKLAILLDKERTSYGMKESVIAKIYIGVLGLSKNSVNAERLIHWKLPGSEKNKTAGDFASIAFEVIAPRSTVVGHGKMPIDDVNNQLDILNAASGHQEYRNVIRHFFANYTAVEQKWVIRIILKALHVGLSEKSIFQVFHPDASNLFNVCSDLRKVAHDLQDSHTKLASSVEGFSCAFVNSRDSSFYNAFNHFHCDVGNYAFSSIQTHALETGGDSKHCQTDERQFLDRGKIGRRKNAVAYEKWTI</sequence>
<protein>
    <submittedName>
        <fullName evidence="1">484_t:CDS:1</fullName>
    </submittedName>
</protein>
<dbReference type="EMBL" id="CAJVPT010003117">
    <property type="protein sequence ID" value="CAG8491963.1"/>
    <property type="molecule type" value="Genomic_DNA"/>
</dbReference>
<keyword evidence="2" id="KW-1185">Reference proteome</keyword>
<name>A0ACA9KU54_9GLOM</name>